<feature type="signal peptide" evidence="1">
    <location>
        <begin position="1"/>
        <end position="20"/>
    </location>
</feature>
<evidence type="ECO:0000256" key="1">
    <source>
        <dbReference type="SAM" id="SignalP"/>
    </source>
</evidence>
<sequence length="108" mass="12538">MGRNCMRHAIVILIIGVVICCCNNGEFEKVRFDDITIKDDESSKKYITMEEIGIAECVKKCQQELYDFRKKRCILNCCMEECGKHFPDAEFWPCVTNLFQSISKGRDI</sequence>
<organism evidence="2 3">
    <name type="scientific">Stylosanthes scabra</name>
    <dbReference type="NCBI Taxonomy" id="79078"/>
    <lineage>
        <taxon>Eukaryota</taxon>
        <taxon>Viridiplantae</taxon>
        <taxon>Streptophyta</taxon>
        <taxon>Embryophyta</taxon>
        <taxon>Tracheophyta</taxon>
        <taxon>Spermatophyta</taxon>
        <taxon>Magnoliopsida</taxon>
        <taxon>eudicotyledons</taxon>
        <taxon>Gunneridae</taxon>
        <taxon>Pentapetalae</taxon>
        <taxon>rosids</taxon>
        <taxon>fabids</taxon>
        <taxon>Fabales</taxon>
        <taxon>Fabaceae</taxon>
        <taxon>Papilionoideae</taxon>
        <taxon>50 kb inversion clade</taxon>
        <taxon>dalbergioids sensu lato</taxon>
        <taxon>Dalbergieae</taxon>
        <taxon>Pterocarpus clade</taxon>
        <taxon>Stylosanthes</taxon>
    </lineage>
</organism>
<dbReference type="Proteomes" id="UP001341840">
    <property type="component" value="Unassembled WGS sequence"/>
</dbReference>
<accession>A0ABU6ZH69</accession>
<evidence type="ECO:0000313" key="2">
    <source>
        <dbReference type="EMBL" id="MED6221267.1"/>
    </source>
</evidence>
<proteinExistence type="predicted"/>
<feature type="chain" id="PRO_5045805364" evidence="1">
    <location>
        <begin position="21"/>
        <end position="108"/>
    </location>
</feature>
<name>A0ABU6ZH69_9FABA</name>
<gene>
    <name evidence="2" type="ORF">PIB30_052765</name>
</gene>
<keyword evidence="1" id="KW-0732">Signal</keyword>
<protein>
    <submittedName>
        <fullName evidence="2">Uncharacterized protein</fullName>
    </submittedName>
</protein>
<reference evidence="2 3" key="1">
    <citation type="journal article" date="2023" name="Plants (Basel)">
        <title>Bridging the Gap: Combining Genomics and Transcriptomics Approaches to Understand Stylosanthes scabra, an Orphan Legume from the Brazilian Caatinga.</title>
        <authorList>
            <person name="Ferreira-Neto J.R.C."/>
            <person name="da Silva M.D."/>
            <person name="Binneck E."/>
            <person name="de Melo N.F."/>
            <person name="da Silva R.H."/>
            <person name="de Melo A.L.T.M."/>
            <person name="Pandolfi V."/>
            <person name="Bustamante F.O."/>
            <person name="Brasileiro-Vidal A.C."/>
            <person name="Benko-Iseppon A.M."/>
        </authorList>
    </citation>
    <scope>NUCLEOTIDE SEQUENCE [LARGE SCALE GENOMIC DNA]</scope>
    <source>
        <tissue evidence="2">Leaves</tissue>
    </source>
</reference>
<keyword evidence="3" id="KW-1185">Reference proteome</keyword>
<comment type="caution">
    <text evidence="2">The sequence shown here is derived from an EMBL/GenBank/DDBJ whole genome shotgun (WGS) entry which is preliminary data.</text>
</comment>
<dbReference type="EMBL" id="JASCZI010272246">
    <property type="protein sequence ID" value="MED6221267.1"/>
    <property type="molecule type" value="Genomic_DNA"/>
</dbReference>
<evidence type="ECO:0000313" key="3">
    <source>
        <dbReference type="Proteomes" id="UP001341840"/>
    </source>
</evidence>